<name>A0A165SUD5_9APHY</name>
<evidence type="ECO:0000256" key="1">
    <source>
        <dbReference type="SAM" id="MobiDB-lite"/>
    </source>
</evidence>
<evidence type="ECO:0000313" key="2">
    <source>
        <dbReference type="EMBL" id="KZT72502.1"/>
    </source>
</evidence>
<proteinExistence type="predicted"/>
<feature type="compositionally biased region" description="Low complexity" evidence="1">
    <location>
        <begin position="13"/>
        <end position="23"/>
    </location>
</feature>
<reference evidence="2 3" key="1">
    <citation type="journal article" date="2016" name="Mol. Biol. Evol.">
        <title>Comparative Genomics of Early-Diverging Mushroom-Forming Fungi Provides Insights into the Origins of Lignocellulose Decay Capabilities.</title>
        <authorList>
            <person name="Nagy L.G."/>
            <person name="Riley R."/>
            <person name="Tritt A."/>
            <person name="Adam C."/>
            <person name="Daum C."/>
            <person name="Floudas D."/>
            <person name="Sun H."/>
            <person name="Yadav J.S."/>
            <person name="Pangilinan J."/>
            <person name="Larsson K.H."/>
            <person name="Matsuura K."/>
            <person name="Barry K."/>
            <person name="Labutti K."/>
            <person name="Kuo R."/>
            <person name="Ohm R.A."/>
            <person name="Bhattacharya S.S."/>
            <person name="Shirouzu T."/>
            <person name="Yoshinaga Y."/>
            <person name="Martin F.M."/>
            <person name="Grigoriev I.V."/>
            <person name="Hibbett D.S."/>
        </authorList>
    </citation>
    <scope>NUCLEOTIDE SEQUENCE [LARGE SCALE GENOMIC DNA]</scope>
    <source>
        <strain evidence="2 3">L-15889</strain>
    </source>
</reference>
<feature type="compositionally biased region" description="Basic and acidic residues" evidence="1">
    <location>
        <begin position="154"/>
        <end position="169"/>
    </location>
</feature>
<dbReference type="Proteomes" id="UP000076727">
    <property type="component" value="Unassembled WGS sequence"/>
</dbReference>
<organism evidence="2 3">
    <name type="scientific">Daedalea quercina L-15889</name>
    <dbReference type="NCBI Taxonomy" id="1314783"/>
    <lineage>
        <taxon>Eukaryota</taxon>
        <taxon>Fungi</taxon>
        <taxon>Dikarya</taxon>
        <taxon>Basidiomycota</taxon>
        <taxon>Agaricomycotina</taxon>
        <taxon>Agaricomycetes</taxon>
        <taxon>Polyporales</taxon>
        <taxon>Fomitopsis</taxon>
    </lineage>
</organism>
<feature type="region of interest" description="Disordered" evidence="1">
    <location>
        <begin position="1"/>
        <end position="23"/>
    </location>
</feature>
<keyword evidence="3" id="KW-1185">Reference proteome</keyword>
<feature type="compositionally biased region" description="Polar residues" evidence="1">
    <location>
        <begin position="284"/>
        <end position="300"/>
    </location>
</feature>
<sequence length="300" mass="33936">MTSSTVSDHEIESSTTASSSKASSALSYLGLPDDYSPSPDAQPVDFLTKHFRELPPHLLSHFSANTTPKQRSVIPAIRNRRLKYVDSNPPELSFASAKATWPTLWPGREPPGREQGEDEREWAEKFFMGSSLKPHVGKLGMLLGGYEEERSAEHVRAQRRAAAEELDRVPEEEDSEEEEEETEEEEEGVQPQPEEEESTDDTKAWFLRRVRERLIYGLLESIDYDTVDWDELWDEDNDRSAQEAWFDEEEESVETPPDMAEELARLAAALPDIPGRGGRPPTVNVINHSGQETNISGQRQ</sequence>
<dbReference type="STRING" id="1314783.A0A165SUD5"/>
<evidence type="ECO:0000313" key="3">
    <source>
        <dbReference type="Proteomes" id="UP000076727"/>
    </source>
</evidence>
<feature type="compositionally biased region" description="Acidic residues" evidence="1">
    <location>
        <begin position="170"/>
        <end position="199"/>
    </location>
</feature>
<accession>A0A165SUD5</accession>
<feature type="region of interest" description="Disordered" evidence="1">
    <location>
        <begin position="271"/>
        <end position="300"/>
    </location>
</feature>
<dbReference type="EMBL" id="KV429040">
    <property type="protein sequence ID" value="KZT72502.1"/>
    <property type="molecule type" value="Genomic_DNA"/>
</dbReference>
<protein>
    <recommendedName>
        <fullName evidence="4">CCD97-like C-terminal domain-containing protein</fullName>
    </recommendedName>
</protein>
<gene>
    <name evidence="2" type="ORF">DAEQUDRAFT_754978</name>
</gene>
<evidence type="ECO:0008006" key="4">
    <source>
        <dbReference type="Google" id="ProtNLM"/>
    </source>
</evidence>
<feature type="region of interest" description="Disordered" evidence="1">
    <location>
        <begin position="154"/>
        <end position="203"/>
    </location>
</feature>
<dbReference type="OrthoDB" id="3345311at2759"/>
<dbReference type="AlphaFoldDB" id="A0A165SUD5"/>